<dbReference type="RefSeq" id="WP_101893620.1">
    <property type="nucleotide sequence ID" value="NZ_CP022684.1"/>
</dbReference>
<dbReference type="KEGG" id="kak:Kalk_07600"/>
<feature type="transmembrane region" description="Helical" evidence="1">
    <location>
        <begin position="20"/>
        <end position="38"/>
    </location>
</feature>
<evidence type="ECO:0000313" key="3">
    <source>
        <dbReference type="EMBL" id="AUM12284.1"/>
    </source>
</evidence>
<keyword evidence="1" id="KW-0472">Membrane</keyword>
<name>A0A2K9LNB7_9GAMM</name>
<keyword evidence="1" id="KW-1133">Transmembrane helix</keyword>
<keyword evidence="4" id="KW-1185">Reference proteome</keyword>
<dbReference type="Proteomes" id="UP000235116">
    <property type="component" value="Chromosome"/>
</dbReference>
<gene>
    <name evidence="3" type="ORF">Kalk_07600</name>
</gene>
<dbReference type="OrthoDB" id="7855841at2"/>
<protein>
    <recommendedName>
        <fullName evidence="2">DUF3592 domain-containing protein</fullName>
    </recommendedName>
</protein>
<organism evidence="3 4">
    <name type="scientific">Ketobacter alkanivorans</name>
    <dbReference type="NCBI Taxonomy" id="1917421"/>
    <lineage>
        <taxon>Bacteria</taxon>
        <taxon>Pseudomonadati</taxon>
        <taxon>Pseudomonadota</taxon>
        <taxon>Gammaproteobacteria</taxon>
        <taxon>Pseudomonadales</taxon>
        <taxon>Ketobacteraceae</taxon>
        <taxon>Ketobacter</taxon>
    </lineage>
</organism>
<feature type="transmembrane region" description="Helical" evidence="1">
    <location>
        <begin position="142"/>
        <end position="161"/>
    </location>
</feature>
<dbReference type="Pfam" id="PF12158">
    <property type="entry name" value="DUF3592"/>
    <property type="match status" value="1"/>
</dbReference>
<reference evidence="4" key="1">
    <citation type="submission" date="2017-08" db="EMBL/GenBank/DDBJ databases">
        <title>Direct submision.</title>
        <authorList>
            <person name="Kim S.-J."/>
            <person name="Rhee S.-K."/>
        </authorList>
    </citation>
    <scope>NUCLEOTIDE SEQUENCE [LARGE SCALE GENOMIC DNA]</scope>
    <source>
        <strain evidence="4">GI5</strain>
    </source>
</reference>
<evidence type="ECO:0000259" key="2">
    <source>
        <dbReference type="Pfam" id="PF12158"/>
    </source>
</evidence>
<accession>A0A2K9LNB7</accession>
<evidence type="ECO:0000256" key="1">
    <source>
        <dbReference type="SAM" id="Phobius"/>
    </source>
</evidence>
<proteinExistence type="predicted"/>
<keyword evidence="1" id="KW-0812">Transmembrane</keyword>
<evidence type="ECO:0000313" key="4">
    <source>
        <dbReference type="Proteomes" id="UP000235116"/>
    </source>
</evidence>
<dbReference type="InterPro" id="IPR021994">
    <property type="entry name" value="DUF3592"/>
</dbReference>
<dbReference type="EMBL" id="CP022684">
    <property type="protein sequence ID" value="AUM12284.1"/>
    <property type="molecule type" value="Genomic_DNA"/>
</dbReference>
<dbReference type="AlphaFoldDB" id="A0A2K9LNB7"/>
<sequence length="165" mass="18760">MGAVDYFESMWGLALNGQAQGVFFFASLYALVMLLYSLRFQVRVSSLPGVEGELEDERIREFGYAYAMSQKEYVVSVSYKYVVEGKEYVGNRLSPWAFVTNNNARFILKSQLNSICRGSSGKITVYYDPEKPHKSFLIKPGLFGKSVTGLLAIMPLAMYWLKYYS</sequence>
<feature type="domain" description="DUF3592" evidence="2">
    <location>
        <begin position="51"/>
        <end position="140"/>
    </location>
</feature>